<dbReference type="EnsemblMetazoa" id="PPA15823.1">
    <property type="protein sequence ID" value="PPA15823.1"/>
    <property type="gene ID" value="WBGene00105377"/>
</dbReference>
<reference evidence="1" key="2">
    <citation type="submission" date="2022-06" db="UniProtKB">
        <authorList>
            <consortium name="EnsemblMetazoa"/>
        </authorList>
    </citation>
    <scope>IDENTIFICATION</scope>
    <source>
        <strain evidence="1">PS312</strain>
    </source>
</reference>
<proteinExistence type="predicted"/>
<dbReference type="Proteomes" id="UP000005239">
    <property type="component" value="Unassembled WGS sequence"/>
</dbReference>
<dbReference type="AlphaFoldDB" id="A0A2A6BCJ5"/>
<reference evidence="2" key="1">
    <citation type="journal article" date="2008" name="Nat. Genet.">
        <title>The Pristionchus pacificus genome provides a unique perspective on nematode lifestyle and parasitism.</title>
        <authorList>
            <person name="Dieterich C."/>
            <person name="Clifton S.W."/>
            <person name="Schuster L.N."/>
            <person name="Chinwalla A."/>
            <person name="Delehaunty K."/>
            <person name="Dinkelacker I."/>
            <person name="Fulton L."/>
            <person name="Fulton R."/>
            <person name="Godfrey J."/>
            <person name="Minx P."/>
            <person name="Mitreva M."/>
            <person name="Roeseler W."/>
            <person name="Tian H."/>
            <person name="Witte H."/>
            <person name="Yang S.P."/>
            <person name="Wilson R.K."/>
            <person name="Sommer R.J."/>
        </authorList>
    </citation>
    <scope>NUCLEOTIDE SEQUENCE [LARGE SCALE GENOMIC DNA]</scope>
    <source>
        <strain evidence="2">PS312</strain>
    </source>
</reference>
<evidence type="ECO:0000313" key="2">
    <source>
        <dbReference type="Proteomes" id="UP000005239"/>
    </source>
</evidence>
<gene>
    <name evidence="1" type="primary">WBGene00105377</name>
</gene>
<sequence>MTQLQTTADHHQHMFIWLGGFIAAFILFFTLLKISHKIDKLKLCCPKKKEEVVNKENADVIDIEMDALSRSISIHVAGDDADDEADDHSV</sequence>
<evidence type="ECO:0000313" key="1">
    <source>
        <dbReference type="EnsemblMetazoa" id="PPA15823.1"/>
    </source>
</evidence>
<accession>A0A2A6BCJ5</accession>
<organism evidence="1 2">
    <name type="scientific">Pristionchus pacificus</name>
    <name type="common">Parasitic nematode worm</name>
    <dbReference type="NCBI Taxonomy" id="54126"/>
    <lineage>
        <taxon>Eukaryota</taxon>
        <taxon>Metazoa</taxon>
        <taxon>Ecdysozoa</taxon>
        <taxon>Nematoda</taxon>
        <taxon>Chromadorea</taxon>
        <taxon>Rhabditida</taxon>
        <taxon>Rhabditina</taxon>
        <taxon>Diplogasteromorpha</taxon>
        <taxon>Diplogasteroidea</taxon>
        <taxon>Neodiplogasteridae</taxon>
        <taxon>Pristionchus</taxon>
    </lineage>
</organism>
<protein>
    <submittedName>
        <fullName evidence="1">Uncharacterized protein</fullName>
    </submittedName>
</protein>
<keyword evidence="2" id="KW-1185">Reference proteome</keyword>
<accession>A0A8R1YG52</accession>
<name>A0A2A6BCJ5_PRIPA</name>